<dbReference type="RefSeq" id="WP_062122220.1">
    <property type="nucleotide sequence ID" value="NZ_BAZW01000002.1"/>
</dbReference>
<evidence type="ECO:0000313" key="1">
    <source>
        <dbReference type="EMBL" id="GAO28408.1"/>
    </source>
</evidence>
<proteinExistence type="predicted"/>
<dbReference type="SUPFAM" id="SSF48452">
    <property type="entry name" value="TPR-like"/>
    <property type="match status" value="1"/>
</dbReference>
<reference evidence="1 2" key="1">
    <citation type="journal article" date="2015" name="Microbes Environ.">
        <title>Distribution and evolution of nitrogen fixation genes in the phylum bacteroidetes.</title>
        <authorList>
            <person name="Inoue J."/>
            <person name="Oshima K."/>
            <person name="Suda W."/>
            <person name="Sakamoto M."/>
            <person name="Iino T."/>
            <person name="Noda S."/>
            <person name="Hongoh Y."/>
            <person name="Hattori M."/>
            <person name="Ohkuma M."/>
        </authorList>
    </citation>
    <scope>NUCLEOTIDE SEQUENCE [LARGE SCALE GENOMIC DNA]</scope>
    <source>
        <strain evidence="1">JCM 15548</strain>
    </source>
</reference>
<organism evidence="1 2">
    <name type="scientific">Geofilum rubicundum JCM 15548</name>
    <dbReference type="NCBI Taxonomy" id="1236989"/>
    <lineage>
        <taxon>Bacteria</taxon>
        <taxon>Pseudomonadati</taxon>
        <taxon>Bacteroidota</taxon>
        <taxon>Bacteroidia</taxon>
        <taxon>Marinilabiliales</taxon>
        <taxon>Marinilabiliaceae</taxon>
        <taxon>Geofilum</taxon>
    </lineage>
</organism>
<name>A0A0E9LSZ9_9BACT</name>
<sequence>MNKLHINFRFWWPVLGLLLLAGCSDYFAVNPDDVLYEEDYPSSITELYSGYMGIAAKVQEVADQALLLEGIRGDFLEPTENAGADIVDLYHYKETVSSDLASPRAYYAVILNANDYLHHVGTFVQNNPVSLEKETLEALVGGALRYKAWAYLMLAKLYGEAVWVDSPFEAFTTLDGHPLMDFDEVVAECIRMIEEGVVVNGEQINGKGKIRWSNVLFPGVGDSPANLQWNRICPDPDPLLAELYLFAGNYQQVVNHCLAIIRQGGTESSFQVNKSEWGGEWINFFRDFVRKEAIFMFTYDYNLKQTNRLVPYYSNLSPNDYLLRPSEASMARFQQQVRIDGTLGDPSRGEGKTFALLNGQWVVNKFISAHGSTDRVYREDVIINLYRAADIHLWLIEALGQLGRFEEALTLLNGGIETYFNTTEGVFMPPFEAYPTTLYRTGSTSEGANQGIRGRVLLGKVGEDIVRDPSDDVSEDQKTLDLLIAEETLMESAGEAKALFALMRMARRWNDPAILADRVSAKYPEGKRSEIHTKLMNPDNWFISFDLDLNQ</sequence>
<gene>
    <name evidence="1" type="ORF">JCM15548_1497</name>
</gene>
<dbReference type="InterPro" id="IPR011990">
    <property type="entry name" value="TPR-like_helical_dom_sf"/>
</dbReference>
<accession>A0A0E9LSZ9</accession>
<keyword evidence="2" id="KW-1185">Reference proteome</keyword>
<protein>
    <recommendedName>
        <fullName evidence="3">Outer membrane protein</fullName>
    </recommendedName>
</protein>
<dbReference type="STRING" id="1236989.JCM15548_1497"/>
<evidence type="ECO:0008006" key="3">
    <source>
        <dbReference type="Google" id="ProtNLM"/>
    </source>
</evidence>
<dbReference type="Proteomes" id="UP000032900">
    <property type="component" value="Unassembled WGS sequence"/>
</dbReference>
<comment type="caution">
    <text evidence="1">The sequence shown here is derived from an EMBL/GenBank/DDBJ whole genome shotgun (WGS) entry which is preliminary data.</text>
</comment>
<evidence type="ECO:0000313" key="2">
    <source>
        <dbReference type="Proteomes" id="UP000032900"/>
    </source>
</evidence>
<dbReference type="Gene3D" id="1.25.40.390">
    <property type="match status" value="1"/>
</dbReference>
<dbReference type="AlphaFoldDB" id="A0A0E9LSZ9"/>
<dbReference type="OrthoDB" id="1035036at2"/>
<dbReference type="EMBL" id="BAZW01000002">
    <property type="protein sequence ID" value="GAO28408.1"/>
    <property type="molecule type" value="Genomic_DNA"/>
</dbReference>
<dbReference type="PROSITE" id="PS51257">
    <property type="entry name" value="PROKAR_LIPOPROTEIN"/>
    <property type="match status" value="1"/>
</dbReference>